<evidence type="ECO:0000256" key="5">
    <source>
        <dbReference type="ARBA" id="ARBA00023136"/>
    </source>
</evidence>
<keyword evidence="5 6" id="KW-0472">Membrane</keyword>
<dbReference type="CDD" id="cd17324">
    <property type="entry name" value="MFS_NepI_like"/>
    <property type="match status" value="1"/>
</dbReference>
<dbReference type="Proteomes" id="UP000632766">
    <property type="component" value="Unassembled WGS sequence"/>
</dbReference>
<feature type="transmembrane region" description="Helical" evidence="6">
    <location>
        <begin position="110"/>
        <end position="128"/>
    </location>
</feature>
<accession>A0A8J7LD67</accession>
<keyword evidence="2" id="KW-1003">Cell membrane</keyword>
<feature type="transmembrane region" description="Helical" evidence="6">
    <location>
        <begin position="339"/>
        <end position="363"/>
    </location>
</feature>
<dbReference type="GO" id="GO:0005886">
    <property type="term" value="C:plasma membrane"/>
    <property type="evidence" value="ECO:0007669"/>
    <property type="project" value="UniProtKB-SubCell"/>
</dbReference>
<feature type="transmembrane region" description="Helical" evidence="6">
    <location>
        <begin position="81"/>
        <end position="104"/>
    </location>
</feature>
<evidence type="ECO:0000256" key="4">
    <source>
        <dbReference type="ARBA" id="ARBA00022989"/>
    </source>
</evidence>
<feature type="transmembrane region" description="Helical" evidence="6">
    <location>
        <begin position="46"/>
        <end position="69"/>
    </location>
</feature>
<evidence type="ECO:0000256" key="1">
    <source>
        <dbReference type="ARBA" id="ARBA00004651"/>
    </source>
</evidence>
<dbReference type="InterPro" id="IPR036259">
    <property type="entry name" value="MFS_trans_sf"/>
</dbReference>
<feature type="transmembrane region" description="Helical" evidence="6">
    <location>
        <begin position="252"/>
        <end position="271"/>
    </location>
</feature>
<feature type="transmembrane region" description="Helical" evidence="6">
    <location>
        <begin position="369"/>
        <end position="389"/>
    </location>
</feature>
<feature type="domain" description="Major facilitator superfamily (MFS) profile" evidence="7">
    <location>
        <begin position="15"/>
        <end position="394"/>
    </location>
</feature>
<dbReference type="PANTHER" id="PTHR43124">
    <property type="entry name" value="PURINE EFFLUX PUMP PBUE"/>
    <property type="match status" value="1"/>
</dbReference>
<feature type="transmembrane region" description="Helical" evidence="6">
    <location>
        <begin position="221"/>
        <end position="240"/>
    </location>
</feature>
<dbReference type="EMBL" id="JAECZC010000062">
    <property type="protein sequence ID" value="MBH8565491.1"/>
    <property type="molecule type" value="Genomic_DNA"/>
</dbReference>
<evidence type="ECO:0000256" key="6">
    <source>
        <dbReference type="SAM" id="Phobius"/>
    </source>
</evidence>
<feature type="transmembrane region" description="Helical" evidence="6">
    <location>
        <begin position="309"/>
        <end position="327"/>
    </location>
</feature>
<dbReference type="InterPro" id="IPR011701">
    <property type="entry name" value="MFS"/>
</dbReference>
<dbReference type="PROSITE" id="PS50850">
    <property type="entry name" value="MFS"/>
    <property type="match status" value="1"/>
</dbReference>
<evidence type="ECO:0000259" key="7">
    <source>
        <dbReference type="PROSITE" id="PS50850"/>
    </source>
</evidence>
<keyword evidence="9" id="KW-1185">Reference proteome</keyword>
<feature type="transmembrane region" description="Helical" evidence="6">
    <location>
        <begin position="283"/>
        <end position="303"/>
    </location>
</feature>
<evidence type="ECO:0000256" key="2">
    <source>
        <dbReference type="ARBA" id="ARBA00022475"/>
    </source>
</evidence>
<protein>
    <submittedName>
        <fullName evidence="8">MFS transporter</fullName>
    </submittedName>
</protein>
<organism evidence="8 9">
    <name type="scientific">Amazonocrinis nigriterrae CENA67</name>
    <dbReference type="NCBI Taxonomy" id="2794033"/>
    <lineage>
        <taxon>Bacteria</taxon>
        <taxon>Bacillati</taxon>
        <taxon>Cyanobacteriota</taxon>
        <taxon>Cyanophyceae</taxon>
        <taxon>Nostocales</taxon>
        <taxon>Nostocaceae</taxon>
        <taxon>Amazonocrinis</taxon>
        <taxon>Amazonocrinis nigriterrae</taxon>
    </lineage>
</organism>
<dbReference type="Gene3D" id="1.20.1250.20">
    <property type="entry name" value="MFS general substrate transporter like domains"/>
    <property type="match status" value="1"/>
</dbReference>
<keyword evidence="3 6" id="KW-0812">Transmembrane</keyword>
<dbReference type="InterPro" id="IPR050189">
    <property type="entry name" value="MFS_Efflux_Transporters"/>
</dbReference>
<gene>
    <name evidence="8" type="ORF">I8748_25510</name>
</gene>
<evidence type="ECO:0000313" key="9">
    <source>
        <dbReference type="Proteomes" id="UP000632766"/>
    </source>
</evidence>
<sequence length="398" mass="43152">MGKFTTVQPGKTPASLGLLGAAAFMVIADARVIDPLLYIIAKEFHVSVGSAAVIISAYTIPYGLFQLVYGPLGDRIGKLKVITAALAAFAIGTAICAFVSNILLLTLLRFLTGVAAAGIIPVTLAYIGDNFPYEERQAAIGKYLSALMLGQILGGSLGGIFGEYISWRDIFLVFGITSLAVAGLLWRLTRHHRDGNRQRGRLSWQMFQPYYQLITQPTARIVILGVFIEGFCAFGGYAYVGAFLRDQYSLPYLAIGFMLSGFGFGGLIYTYSVKWLVRRLGEIGLIGVGGWLLCFGFLAIALFQNWVLFIPLTILMGLSFYMIHSTLQTQATELAPEARGVAVSLFAFSFFMGQGIGAAVFGLIVDNYGYAPCFILTGVAIALLSTWLVKTKRNHSES</sequence>
<dbReference type="GO" id="GO:0022857">
    <property type="term" value="F:transmembrane transporter activity"/>
    <property type="evidence" value="ECO:0007669"/>
    <property type="project" value="InterPro"/>
</dbReference>
<dbReference type="RefSeq" id="WP_198127285.1">
    <property type="nucleotide sequence ID" value="NZ_JAECZC010000062.1"/>
</dbReference>
<feature type="transmembrane region" description="Helical" evidence="6">
    <location>
        <begin position="170"/>
        <end position="189"/>
    </location>
</feature>
<evidence type="ECO:0000313" key="8">
    <source>
        <dbReference type="EMBL" id="MBH8565491.1"/>
    </source>
</evidence>
<evidence type="ECO:0000256" key="3">
    <source>
        <dbReference type="ARBA" id="ARBA00022692"/>
    </source>
</evidence>
<dbReference type="AlphaFoldDB" id="A0A8J7LD67"/>
<dbReference type="Pfam" id="PF07690">
    <property type="entry name" value="MFS_1"/>
    <property type="match status" value="1"/>
</dbReference>
<feature type="transmembrane region" description="Helical" evidence="6">
    <location>
        <begin position="140"/>
        <end position="164"/>
    </location>
</feature>
<comment type="caution">
    <text evidence="8">The sequence shown here is derived from an EMBL/GenBank/DDBJ whole genome shotgun (WGS) entry which is preliminary data.</text>
</comment>
<reference evidence="8 9" key="1">
    <citation type="journal article" date="2021" name="Int. J. Syst. Evol. Microbiol.">
        <title>Amazonocrinis nigriterrae gen. nov., sp. nov., Atlanticothrix silvestris gen. nov., sp. nov. and Dendronalium phyllosphericum gen. nov., sp. nov., nostocacean cyanobacteria from Brazilian environments.</title>
        <authorList>
            <person name="Alvarenga D.O."/>
            <person name="Andreote A.P.D."/>
            <person name="Branco L.H.Z."/>
            <person name="Delbaje E."/>
            <person name="Cruz R.B."/>
            <person name="Varani A.M."/>
            <person name="Fiore M.F."/>
        </authorList>
    </citation>
    <scope>NUCLEOTIDE SEQUENCE [LARGE SCALE GENOMIC DNA]</scope>
    <source>
        <strain evidence="8 9">CENA67</strain>
    </source>
</reference>
<dbReference type="SUPFAM" id="SSF103473">
    <property type="entry name" value="MFS general substrate transporter"/>
    <property type="match status" value="1"/>
</dbReference>
<comment type="subcellular location">
    <subcellularLocation>
        <location evidence="1">Cell membrane</location>
        <topology evidence="1">Multi-pass membrane protein</topology>
    </subcellularLocation>
</comment>
<dbReference type="InterPro" id="IPR020846">
    <property type="entry name" value="MFS_dom"/>
</dbReference>
<keyword evidence="4 6" id="KW-1133">Transmembrane helix</keyword>
<dbReference type="PANTHER" id="PTHR43124:SF3">
    <property type="entry name" value="CHLORAMPHENICOL EFFLUX PUMP RV0191"/>
    <property type="match status" value="1"/>
</dbReference>
<name>A0A8J7LD67_9NOST</name>
<proteinExistence type="predicted"/>